<feature type="transmembrane region" description="Helical" evidence="1">
    <location>
        <begin position="12"/>
        <end position="33"/>
    </location>
</feature>
<name>A0A2T7VQW3_MICTE</name>
<feature type="transmembrane region" description="Helical" evidence="1">
    <location>
        <begin position="147"/>
        <end position="168"/>
    </location>
</feature>
<sequence length="176" mass="18303">MSKSANNGNGNIVNFIVTMVIMGVVFLFAAPVLEDTKANAASVAHAVENAGSVRQEVSRITATGDLSALDGLEEAYTSGLANIKKFIGDEKVAEAEAQAAPTLRFAKEQTAALEAANPVLNNTVIDVQDMAPATATGTAAPSVSIDLAALAPTLFVGLIVFIVLWTVFNLRKKDNA</sequence>
<dbReference type="RefSeq" id="WP_116538649.1">
    <property type="nucleotide sequence ID" value="NZ_QDFT01000083.1"/>
</dbReference>
<evidence type="ECO:0000313" key="3">
    <source>
        <dbReference type="Proteomes" id="UP000244649"/>
    </source>
</evidence>
<protein>
    <submittedName>
        <fullName evidence="2">Uncharacterized protein</fullName>
    </submittedName>
</protein>
<reference evidence="2 3" key="1">
    <citation type="submission" date="2018-04" db="EMBL/GenBank/DDBJ databases">
        <authorList>
            <person name="Go L.Y."/>
            <person name="Mitchell J.A."/>
        </authorList>
    </citation>
    <scope>NUCLEOTIDE SEQUENCE [LARGE SCALE GENOMIC DNA]</scope>
    <source>
        <strain evidence="2 3">TPD7010</strain>
    </source>
</reference>
<accession>A0A2T7VQW3</accession>
<dbReference type="Proteomes" id="UP000244649">
    <property type="component" value="Unassembled WGS sequence"/>
</dbReference>
<evidence type="ECO:0000256" key="1">
    <source>
        <dbReference type="SAM" id="Phobius"/>
    </source>
</evidence>
<comment type="caution">
    <text evidence="2">The sequence shown here is derived from an EMBL/GenBank/DDBJ whole genome shotgun (WGS) entry which is preliminary data.</text>
</comment>
<keyword evidence="1" id="KW-0472">Membrane</keyword>
<keyword evidence="1" id="KW-0812">Transmembrane</keyword>
<dbReference type="AlphaFoldDB" id="A0A2T7VQW3"/>
<organism evidence="2 3">
    <name type="scientific">Microbacterium testaceum</name>
    <name type="common">Aureobacterium testaceum</name>
    <name type="synonym">Brevibacterium testaceum</name>
    <dbReference type="NCBI Taxonomy" id="2033"/>
    <lineage>
        <taxon>Bacteria</taxon>
        <taxon>Bacillati</taxon>
        <taxon>Actinomycetota</taxon>
        <taxon>Actinomycetes</taxon>
        <taxon>Micrococcales</taxon>
        <taxon>Microbacteriaceae</taxon>
        <taxon>Microbacterium</taxon>
    </lineage>
</organism>
<evidence type="ECO:0000313" key="2">
    <source>
        <dbReference type="EMBL" id="PVE58766.1"/>
    </source>
</evidence>
<gene>
    <name evidence="2" type="ORF">DC432_15760</name>
</gene>
<proteinExistence type="predicted"/>
<keyword evidence="1" id="KW-1133">Transmembrane helix</keyword>
<dbReference type="EMBL" id="QDFT01000083">
    <property type="protein sequence ID" value="PVE58766.1"/>
    <property type="molecule type" value="Genomic_DNA"/>
</dbReference>